<dbReference type="EC" id="2.3.1.286" evidence="1"/>
<dbReference type="Gene3D" id="3.30.1600.10">
    <property type="entry name" value="SIR2/SIRT2 'Small Domain"/>
    <property type="match status" value="1"/>
</dbReference>
<dbReference type="Proteomes" id="UP000571554">
    <property type="component" value="Unassembled WGS sequence"/>
</dbReference>
<dbReference type="PANTHER" id="PTHR11085:SF4">
    <property type="entry name" value="NAD-DEPENDENT PROTEIN DEACYLASE"/>
    <property type="match status" value="1"/>
</dbReference>
<dbReference type="RefSeq" id="WP_260175313.1">
    <property type="nucleotide sequence ID" value="NZ_JACHBW010000011.1"/>
</dbReference>
<keyword evidence="2" id="KW-0808">Transferase</keyword>
<dbReference type="InterPro" id="IPR026591">
    <property type="entry name" value="Sirtuin_cat_small_dom_sf"/>
</dbReference>
<evidence type="ECO:0000256" key="1">
    <source>
        <dbReference type="ARBA" id="ARBA00012928"/>
    </source>
</evidence>
<dbReference type="AlphaFoldDB" id="A0A7W9TZH0"/>
<evidence type="ECO:0000313" key="7">
    <source>
        <dbReference type="Proteomes" id="UP000571554"/>
    </source>
</evidence>
<dbReference type="InterPro" id="IPR029035">
    <property type="entry name" value="DHS-like_NAD/FAD-binding_dom"/>
</dbReference>
<dbReference type="PANTHER" id="PTHR11085">
    <property type="entry name" value="NAD-DEPENDENT PROTEIN DEACYLASE SIRTUIN-5, MITOCHONDRIAL-RELATED"/>
    <property type="match status" value="1"/>
</dbReference>
<proteinExistence type="predicted"/>
<evidence type="ECO:0000313" key="6">
    <source>
        <dbReference type="EMBL" id="MBB6104209.1"/>
    </source>
</evidence>
<comment type="caution">
    <text evidence="6">The sequence shown here is derived from an EMBL/GenBank/DDBJ whole genome shotgun (WGS) entry which is preliminary data.</text>
</comment>
<organism evidence="6 7">
    <name type="scientific">Paraburkholderia bannensis</name>
    <dbReference type="NCBI Taxonomy" id="765414"/>
    <lineage>
        <taxon>Bacteria</taxon>
        <taxon>Pseudomonadati</taxon>
        <taxon>Pseudomonadota</taxon>
        <taxon>Betaproteobacteria</taxon>
        <taxon>Burkholderiales</taxon>
        <taxon>Burkholderiaceae</taxon>
        <taxon>Paraburkholderia</taxon>
    </lineage>
</organism>
<dbReference type="InterPro" id="IPR026590">
    <property type="entry name" value="Ssirtuin_cat_dom"/>
</dbReference>
<reference evidence="6 7" key="1">
    <citation type="submission" date="2020-08" db="EMBL/GenBank/DDBJ databases">
        <title>Above-ground endophytic microbial communities from plants in different locations in the United States.</title>
        <authorList>
            <person name="Frank C."/>
        </authorList>
    </citation>
    <scope>NUCLEOTIDE SEQUENCE [LARGE SCALE GENOMIC DNA]</scope>
    <source>
        <strain evidence="6 7">WP4_2_2</strain>
    </source>
</reference>
<feature type="binding site" evidence="4">
    <location>
        <position position="174"/>
    </location>
    <ligand>
        <name>Zn(2+)</name>
        <dbReference type="ChEBI" id="CHEBI:29105"/>
    </ligand>
</feature>
<feature type="binding site" evidence="4">
    <location>
        <position position="147"/>
    </location>
    <ligand>
        <name>Zn(2+)</name>
        <dbReference type="ChEBI" id="CHEBI:29105"/>
    </ligand>
</feature>
<gene>
    <name evidence="6" type="ORF">F4827_004068</name>
</gene>
<keyword evidence="4" id="KW-0862">Zinc</keyword>
<dbReference type="EMBL" id="JACHBW010000011">
    <property type="protein sequence ID" value="MBB6104209.1"/>
    <property type="molecule type" value="Genomic_DNA"/>
</dbReference>
<dbReference type="Gene3D" id="3.40.50.1220">
    <property type="entry name" value="TPP-binding domain"/>
    <property type="match status" value="1"/>
</dbReference>
<feature type="binding site" evidence="4">
    <location>
        <position position="142"/>
    </location>
    <ligand>
        <name>Zn(2+)</name>
        <dbReference type="ChEBI" id="CHEBI:29105"/>
    </ligand>
</feature>
<dbReference type="GO" id="GO:0046872">
    <property type="term" value="F:metal ion binding"/>
    <property type="evidence" value="ECO:0007669"/>
    <property type="project" value="UniProtKB-KW"/>
</dbReference>
<feature type="active site" description="Proton acceptor" evidence="4">
    <location>
        <position position="134"/>
    </location>
</feature>
<dbReference type="PROSITE" id="PS50305">
    <property type="entry name" value="SIRTUIN"/>
    <property type="match status" value="1"/>
</dbReference>
<keyword evidence="4" id="KW-0479">Metal-binding</keyword>
<dbReference type="InterPro" id="IPR003000">
    <property type="entry name" value="Sirtuin"/>
</dbReference>
<evidence type="ECO:0000256" key="2">
    <source>
        <dbReference type="ARBA" id="ARBA00022679"/>
    </source>
</evidence>
<keyword evidence="7" id="KW-1185">Reference proteome</keyword>
<dbReference type="GO" id="GO:0070403">
    <property type="term" value="F:NAD+ binding"/>
    <property type="evidence" value="ECO:0007669"/>
    <property type="project" value="InterPro"/>
</dbReference>
<evidence type="ECO:0000259" key="5">
    <source>
        <dbReference type="PROSITE" id="PS50305"/>
    </source>
</evidence>
<sequence length="277" mass="30414">MSAQQQHAIGQAAQWIGAADGLLVTAGAGMGVDSGLPDFRGNEGLWRAYPALRSARLAFESIANPAAFRANAQLAWGFYGHRLKRYRETQPHGGFAILQRWARDPEHGAFVFTSNVDGQFQRAGFDAQSIVEYHGSIHHLQCSIPCCEHIWPADAFDPQIDAVACRLVSALPRCPHCGEMARPNVLMFGDAAWLPERTDAQLERLQTWLGKVRRPVVIEMGAGTSLPTVRRFSERHGPRVIRINPREPQIDPAKGVGIQGGAREVLEAIDALRGARV</sequence>
<accession>A0A7W9TZH0</accession>
<keyword evidence="3" id="KW-0520">NAD</keyword>
<feature type="domain" description="Deacetylase sirtuin-type" evidence="5">
    <location>
        <begin position="2"/>
        <end position="277"/>
    </location>
</feature>
<evidence type="ECO:0000256" key="4">
    <source>
        <dbReference type="PROSITE-ProRule" id="PRU00236"/>
    </source>
</evidence>
<dbReference type="SUPFAM" id="SSF52467">
    <property type="entry name" value="DHS-like NAD/FAD-binding domain"/>
    <property type="match status" value="1"/>
</dbReference>
<feature type="binding site" evidence="4">
    <location>
        <position position="177"/>
    </location>
    <ligand>
        <name>Zn(2+)</name>
        <dbReference type="ChEBI" id="CHEBI:29105"/>
    </ligand>
</feature>
<name>A0A7W9TZH0_9BURK</name>
<dbReference type="GO" id="GO:0017136">
    <property type="term" value="F:histone deacetylase activity, NAD-dependent"/>
    <property type="evidence" value="ECO:0007669"/>
    <property type="project" value="TreeGrafter"/>
</dbReference>
<evidence type="ECO:0000256" key="3">
    <source>
        <dbReference type="ARBA" id="ARBA00023027"/>
    </source>
</evidence>
<dbReference type="Pfam" id="PF02146">
    <property type="entry name" value="SIR2"/>
    <property type="match status" value="1"/>
</dbReference>
<protein>
    <recommendedName>
        <fullName evidence="1">protein acetyllysine N-acetyltransferase</fullName>
        <ecNumber evidence="1">2.3.1.286</ecNumber>
    </recommendedName>
</protein>
<dbReference type="InterPro" id="IPR050134">
    <property type="entry name" value="NAD-dep_sirtuin_deacylases"/>
</dbReference>